<evidence type="ECO:0000313" key="2">
    <source>
        <dbReference type="Proteomes" id="UP000693946"/>
    </source>
</evidence>
<keyword evidence="2" id="KW-1185">Reference proteome</keyword>
<dbReference type="Proteomes" id="UP000693946">
    <property type="component" value="Linkage Group LG7"/>
</dbReference>
<dbReference type="EMBL" id="JAGKHQ010000019">
    <property type="protein sequence ID" value="KAG7482882.1"/>
    <property type="molecule type" value="Genomic_DNA"/>
</dbReference>
<accession>A0AAV6Q5T6</accession>
<reference evidence="1 2" key="1">
    <citation type="journal article" date="2021" name="Sci. Rep.">
        <title>Chromosome anchoring in Senegalese sole (Solea senegalensis) reveals sex-associated markers and genome rearrangements in flatfish.</title>
        <authorList>
            <person name="Guerrero-Cozar I."/>
            <person name="Gomez-Garrido J."/>
            <person name="Berbel C."/>
            <person name="Martinez-Blanch J.F."/>
            <person name="Alioto T."/>
            <person name="Claros M.G."/>
            <person name="Gagnaire P.A."/>
            <person name="Manchado M."/>
        </authorList>
    </citation>
    <scope>NUCLEOTIDE SEQUENCE [LARGE SCALE GENOMIC DNA]</scope>
    <source>
        <strain evidence="1">Sse05_10M</strain>
    </source>
</reference>
<comment type="caution">
    <text evidence="1">The sequence shown here is derived from an EMBL/GenBank/DDBJ whole genome shotgun (WGS) entry which is preliminary data.</text>
</comment>
<sequence length="49" mass="5711">MEGMVHGWHGLMLAVHIHEPYTMKQRRSSGHVPTLSTHCREQDTVITQW</sequence>
<evidence type="ECO:0000313" key="1">
    <source>
        <dbReference type="EMBL" id="KAG7482882.1"/>
    </source>
</evidence>
<organism evidence="1 2">
    <name type="scientific">Solea senegalensis</name>
    <name type="common">Senegalese sole</name>
    <dbReference type="NCBI Taxonomy" id="28829"/>
    <lineage>
        <taxon>Eukaryota</taxon>
        <taxon>Metazoa</taxon>
        <taxon>Chordata</taxon>
        <taxon>Craniata</taxon>
        <taxon>Vertebrata</taxon>
        <taxon>Euteleostomi</taxon>
        <taxon>Actinopterygii</taxon>
        <taxon>Neopterygii</taxon>
        <taxon>Teleostei</taxon>
        <taxon>Neoteleostei</taxon>
        <taxon>Acanthomorphata</taxon>
        <taxon>Carangaria</taxon>
        <taxon>Pleuronectiformes</taxon>
        <taxon>Pleuronectoidei</taxon>
        <taxon>Soleidae</taxon>
        <taxon>Solea</taxon>
    </lineage>
</organism>
<protein>
    <submittedName>
        <fullName evidence="1">Uncharacterized protein</fullName>
    </submittedName>
</protein>
<name>A0AAV6Q5T6_SOLSE</name>
<proteinExistence type="predicted"/>
<gene>
    <name evidence="1" type="ORF">JOB18_032786</name>
</gene>
<dbReference type="AlphaFoldDB" id="A0AAV6Q5T6"/>